<reference evidence="2 3" key="1">
    <citation type="submission" date="2021-06" db="EMBL/GenBank/DDBJ databases">
        <authorList>
            <person name="Kallberg Y."/>
            <person name="Tangrot J."/>
            <person name="Rosling A."/>
        </authorList>
    </citation>
    <scope>NUCLEOTIDE SEQUENCE [LARGE SCALE GENOMIC DNA]</scope>
    <source>
        <strain evidence="2 3">120-4 pot B 10/14</strain>
    </source>
</reference>
<dbReference type="EMBL" id="CAJVQB010067928">
    <property type="protein sequence ID" value="CAG8842096.1"/>
    <property type="molecule type" value="Genomic_DNA"/>
</dbReference>
<organism evidence="2 3">
    <name type="scientific">Gigaspora margarita</name>
    <dbReference type="NCBI Taxonomy" id="4874"/>
    <lineage>
        <taxon>Eukaryota</taxon>
        <taxon>Fungi</taxon>
        <taxon>Fungi incertae sedis</taxon>
        <taxon>Mucoromycota</taxon>
        <taxon>Glomeromycotina</taxon>
        <taxon>Glomeromycetes</taxon>
        <taxon>Diversisporales</taxon>
        <taxon>Gigasporaceae</taxon>
        <taxon>Gigaspora</taxon>
    </lineage>
</organism>
<evidence type="ECO:0000313" key="2">
    <source>
        <dbReference type="EMBL" id="CAG8842096.1"/>
    </source>
</evidence>
<feature type="region of interest" description="Disordered" evidence="1">
    <location>
        <begin position="120"/>
        <end position="144"/>
    </location>
</feature>
<accession>A0ABN7WVW5</accession>
<comment type="caution">
    <text evidence="2">The sequence shown here is derived from an EMBL/GenBank/DDBJ whole genome shotgun (WGS) entry which is preliminary data.</text>
</comment>
<protein>
    <submittedName>
        <fullName evidence="2">25674_t:CDS:1</fullName>
    </submittedName>
</protein>
<keyword evidence="3" id="KW-1185">Reference proteome</keyword>
<evidence type="ECO:0000313" key="3">
    <source>
        <dbReference type="Proteomes" id="UP000789901"/>
    </source>
</evidence>
<name>A0ABN7WVW5_GIGMA</name>
<dbReference type="Proteomes" id="UP000789901">
    <property type="component" value="Unassembled WGS sequence"/>
</dbReference>
<feature type="non-terminal residue" evidence="2">
    <location>
        <position position="1"/>
    </location>
</feature>
<evidence type="ECO:0000256" key="1">
    <source>
        <dbReference type="SAM" id="MobiDB-lite"/>
    </source>
</evidence>
<feature type="region of interest" description="Disordered" evidence="1">
    <location>
        <begin position="1"/>
        <end position="21"/>
    </location>
</feature>
<gene>
    <name evidence="2" type="ORF">GMARGA_LOCUS35804</name>
</gene>
<sequence>QEQLQKLNNSTQENPLQPCSGTFTSSMGLPCSHTILKHHTNNQCLQLTDFHQHWHLQDHQSPANSSSSSENSLQQQWQEYNQKFNSWSSLRQNASLDKMSNLFLEPTIVMQNPQIQQMRERPVGAKNVTKSSTRRDSSSFELVEPERRVNKCGLCQKTGHNSRT</sequence>
<proteinExistence type="predicted"/>
<feature type="non-terminal residue" evidence="2">
    <location>
        <position position="164"/>
    </location>
</feature>
<feature type="compositionally biased region" description="Basic and acidic residues" evidence="1">
    <location>
        <begin position="133"/>
        <end position="144"/>
    </location>
</feature>